<proteinExistence type="predicted"/>
<name>A0A8B7XYX9_ACAPL</name>
<sequence length="186" mass="20331">MAIVVKAGPVSGILITVHADFFHANTETAFHIRASIPFSQKVVIAKPFTGAPTFPNIVTLMATATIYPPVSLAYQRQAVLTHVWCSGVASHEVMFSVESTVMATDGQSAFTQHVCDSTDCEVDRNNIAHNGNQLPSNTVVTEPARYMRLTFLVTSWGGAYDADQNSYIGQFLFQAQVRLFEKSSQN</sequence>
<reference evidence="2" key="1">
    <citation type="submission" date="2025-08" db="UniProtKB">
        <authorList>
            <consortium name="RefSeq"/>
        </authorList>
    </citation>
    <scope>IDENTIFICATION</scope>
</reference>
<dbReference type="Proteomes" id="UP000694845">
    <property type="component" value="Unplaced"/>
</dbReference>
<dbReference type="KEGG" id="aplc:110976355"/>
<dbReference type="AlphaFoldDB" id="A0A8B7XYX9"/>
<dbReference type="RefSeq" id="XP_022085240.1">
    <property type="nucleotide sequence ID" value="XM_022229548.1"/>
</dbReference>
<evidence type="ECO:0000313" key="1">
    <source>
        <dbReference type="Proteomes" id="UP000694845"/>
    </source>
</evidence>
<gene>
    <name evidence="2" type="primary">LOC110976355</name>
</gene>
<organism evidence="1 2">
    <name type="scientific">Acanthaster planci</name>
    <name type="common">Crown-of-thorns starfish</name>
    <dbReference type="NCBI Taxonomy" id="133434"/>
    <lineage>
        <taxon>Eukaryota</taxon>
        <taxon>Metazoa</taxon>
        <taxon>Echinodermata</taxon>
        <taxon>Eleutherozoa</taxon>
        <taxon>Asterozoa</taxon>
        <taxon>Asteroidea</taxon>
        <taxon>Valvatacea</taxon>
        <taxon>Valvatida</taxon>
        <taxon>Acanthasteridae</taxon>
        <taxon>Acanthaster</taxon>
    </lineage>
</organism>
<accession>A0A8B7XYX9</accession>
<protein>
    <submittedName>
        <fullName evidence="2">Uncharacterized protein LOC110976355</fullName>
    </submittedName>
</protein>
<keyword evidence="1" id="KW-1185">Reference proteome</keyword>
<evidence type="ECO:0000313" key="2">
    <source>
        <dbReference type="RefSeq" id="XP_022085240.1"/>
    </source>
</evidence>
<dbReference type="GeneID" id="110976355"/>
<dbReference type="OrthoDB" id="10439213at2759"/>